<evidence type="ECO:0000256" key="1">
    <source>
        <dbReference type="ARBA" id="ARBA00004496"/>
    </source>
</evidence>
<dbReference type="GO" id="GO:0006979">
    <property type="term" value="P:response to oxidative stress"/>
    <property type="evidence" value="ECO:0007669"/>
    <property type="project" value="TreeGrafter"/>
</dbReference>
<dbReference type="GO" id="GO:0010646">
    <property type="term" value="P:regulation of cell communication"/>
    <property type="evidence" value="ECO:0007669"/>
    <property type="project" value="UniProtKB-ARBA"/>
</dbReference>
<accession>A0A7M5U7H0</accession>
<name>A0A7M5U7H0_9CNID</name>
<sequence>MVVKRALVLIADGSEEIEAVTSIDVLRRADIDVTVAGLSDSVKCSRDVVISPDCPIQHVKNLFYDAVILPGGLKGAEAMCRSDDVKQILNMHHKAGNIIGAICAAPLVLQAHNIAKGKRVTSYPSVQRKLDIDYAYSTKRVVRDGNIITSRGPGTSFEFALEIVDALKGAACVHQLKSDMLLV</sequence>
<dbReference type="InterPro" id="IPR006287">
    <property type="entry name" value="DJ-1"/>
</dbReference>
<dbReference type="GO" id="GO:0005739">
    <property type="term" value="C:mitochondrion"/>
    <property type="evidence" value="ECO:0007669"/>
    <property type="project" value="TreeGrafter"/>
</dbReference>
<dbReference type="Proteomes" id="UP000594262">
    <property type="component" value="Unplaced"/>
</dbReference>
<dbReference type="RefSeq" id="XP_066914762.1">
    <property type="nucleotide sequence ID" value="XM_067058661.1"/>
</dbReference>
<dbReference type="GO" id="GO:0005634">
    <property type="term" value="C:nucleus"/>
    <property type="evidence" value="ECO:0007669"/>
    <property type="project" value="TreeGrafter"/>
</dbReference>
<dbReference type="EnsemblMetazoa" id="CLYHEMT007165.1">
    <property type="protein sequence ID" value="CLYHEMP007165.1"/>
    <property type="gene ID" value="CLYHEMG007165"/>
</dbReference>
<dbReference type="InterPro" id="IPR050325">
    <property type="entry name" value="Prot/Nucl_acid_deglycase"/>
</dbReference>
<organism evidence="4 5">
    <name type="scientific">Clytia hemisphaerica</name>
    <dbReference type="NCBI Taxonomy" id="252671"/>
    <lineage>
        <taxon>Eukaryota</taxon>
        <taxon>Metazoa</taxon>
        <taxon>Cnidaria</taxon>
        <taxon>Hydrozoa</taxon>
        <taxon>Hydroidolina</taxon>
        <taxon>Leptothecata</taxon>
        <taxon>Obeliida</taxon>
        <taxon>Clytiidae</taxon>
        <taxon>Clytia</taxon>
    </lineage>
</organism>
<dbReference type="FunFam" id="3.40.50.880:FF:000022">
    <property type="entry name" value="protein deglycase DJ-1"/>
    <property type="match status" value="1"/>
</dbReference>
<dbReference type="PANTHER" id="PTHR48094:SF12">
    <property type="entry name" value="PARKINSON DISEASE PROTEIN 7 HOMOLOG"/>
    <property type="match status" value="1"/>
</dbReference>
<evidence type="ECO:0000256" key="2">
    <source>
        <dbReference type="ARBA" id="ARBA00022490"/>
    </source>
</evidence>
<proteinExistence type="predicted"/>
<dbReference type="InterPro" id="IPR029062">
    <property type="entry name" value="Class_I_gatase-like"/>
</dbReference>
<dbReference type="NCBIfam" id="TIGR01383">
    <property type="entry name" value="not_thiJ"/>
    <property type="match status" value="1"/>
</dbReference>
<dbReference type="Pfam" id="PF01965">
    <property type="entry name" value="DJ-1_PfpI"/>
    <property type="match status" value="1"/>
</dbReference>
<evidence type="ECO:0000313" key="5">
    <source>
        <dbReference type="Proteomes" id="UP000594262"/>
    </source>
</evidence>
<comment type="subcellular location">
    <subcellularLocation>
        <location evidence="1">Cytoplasm</location>
    </subcellularLocation>
</comment>
<dbReference type="OrthoDB" id="543156at2759"/>
<feature type="domain" description="DJ-1/PfpI" evidence="3">
    <location>
        <begin position="4"/>
        <end position="165"/>
    </location>
</feature>
<dbReference type="SUPFAM" id="SSF52317">
    <property type="entry name" value="Class I glutamine amidotransferase-like"/>
    <property type="match status" value="1"/>
</dbReference>
<dbReference type="PANTHER" id="PTHR48094">
    <property type="entry name" value="PROTEIN/NUCLEIC ACID DEGLYCASE DJ-1-RELATED"/>
    <property type="match status" value="1"/>
</dbReference>
<dbReference type="Gene3D" id="3.40.50.880">
    <property type="match status" value="1"/>
</dbReference>
<dbReference type="AlphaFoldDB" id="A0A7M5U7H0"/>
<dbReference type="GO" id="GO:1903189">
    <property type="term" value="P:glyoxal metabolic process"/>
    <property type="evidence" value="ECO:0007669"/>
    <property type="project" value="TreeGrafter"/>
</dbReference>
<reference evidence="4" key="1">
    <citation type="submission" date="2021-01" db="UniProtKB">
        <authorList>
            <consortium name="EnsemblMetazoa"/>
        </authorList>
    </citation>
    <scope>IDENTIFICATION</scope>
</reference>
<dbReference type="CDD" id="cd03135">
    <property type="entry name" value="GATase1_DJ-1"/>
    <property type="match status" value="1"/>
</dbReference>
<dbReference type="InterPro" id="IPR002818">
    <property type="entry name" value="DJ-1/PfpI"/>
</dbReference>
<protein>
    <recommendedName>
        <fullName evidence="3">DJ-1/PfpI domain-containing protein</fullName>
    </recommendedName>
</protein>
<evidence type="ECO:0000259" key="3">
    <source>
        <dbReference type="Pfam" id="PF01965"/>
    </source>
</evidence>
<dbReference type="GO" id="GO:0023051">
    <property type="term" value="P:regulation of signaling"/>
    <property type="evidence" value="ECO:0007669"/>
    <property type="project" value="UniProtKB-ARBA"/>
</dbReference>
<keyword evidence="2" id="KW-0963">Cytoplasm</keyword>
<dbReference type="GeneID" id="136801963"/>
<keyword evidence="5" id="KW-1185">Reference proteome</keyword>
<evidence type="ECO:0000313" key="4">
    <source>
        <dbReference type="EnsemblMetazoa" id="CLYHEMP007165.1"/>
    </source>
</evidence>